<dbReference type="EMBL" id="BMAO01015081">
    <property type="protein sequence ID" value="GFQ99226.1"/>
    <property type="molecule type" value="Genomic_DNA"/>
</dbReference>
<gene>
    <name evidence="1" type="primary">NCL1_11208</name>
    <name evidence="1" type="ORF">TNCT_607571</name>
</gene>
<organism evidence="1 2">
    <name type="scientific">Trichonephila clavata</name>
    <name type="common">Joro spider</name>
    <name type="synonym">Nephila clavata</name>
    <dbReference type="NCBI Taxonomy" id="2740835"/>
    <lineage>
        <taxon>Eukaryota</taxon>
        <taxon>Metazoa</taxon>
        <taxon>Ecdysozoa</taxon>
        <taxon>Arthropoda</taxon>
        <taxon>Chelicerata</taxon>
        <taxon>Arachnida</taxon>
        <taxon>Araneae</taxon>
        <taxon>Araneomorphae</taxon>
        <taxon>Entelegynae</taxon>
        <taxon>Araneoidea</taxon>
        <taxon>Nephilidae</taxon>
        <taxon>Trichonephila</taxon>
    </lineage>
</organism>
<sequence>MSETELEDLISLDDIVLDDVYQYHMPPVRRIPPLLWTRIRRDLPNYLSEREADGSCPLQAILADFEDMVQHLTDSELIKQLNIVADGMRLGGVILAQHPDMLASQIIGRLLPVKDIYPRVKGLIEQCDNLGTQHCALVPAFHILHTPGGPLKYSLEGHPFAVFGFCLTSDQRFILTISNKFLMFDLMTGEITCDINPEIPGICKLLHLILMTSMLLLIQTTTR</sequence>
<keyword evidence="2" id="KW-1185">Reference proteome</keyword>
<evidence type="ECO:0000313" key="2">
    <source>
        <dbReference type="Proteomes" id="UP000887116"/>
    </source>
</evidence>
<name>A0A8X6L8H8_TRICU</name>
<evidence type="ECO:0000313" key="1">
    <source>
        <dbReference type="EMBL" id="GFQ99226.1"/>
    </source>
</evidence>
<protein>
    <submittedName>
        <fullName evidence="1">NACHT and WD repeat domain-containing protein 2</fullName>
    </submittedName>
</protein>
<dbReference type="Proteomes" id="UP000887116">
    <property type="component" value="Unassembled WGS sequence"/>
</dbReference>
<accession>A0A8X6L8H8</accession>
<reference evidence="1" key="1">
    <citation type="submission" date="2020-07" db="EMBL/GenBank/DDBJ databases">
        <title>Multicomponent nature underlies the extraordinary mechanical properties of spider dragline silk.</title>
        <authorList>
            <person name="Kono N."/>
            <person name="Nakamura H."/>
            <person name="Mori M."/>
            <person name="Yoshida Y."/>
            <person name="Ohtoshi R."/>
            <person name="Malay A.D."/>
            <person name="Moran D.A.P."/>
            <person name="Tomita M."/>
            <person name="Numata K."/>
            <person name="Arakawa K."/>
        </authorList>
    </citation>
    <scope>NUCLEOTIDE SEQUENCE</scope>
</reference>
<dbReference type="PANTHER" id="PTHR19871:SF14">
    <property type="entry name" value="DUF4062 DOMAIN-CONTAINING PROTEIN"/>
    <property type="match status" value="1"/>
</dbReference>
<dbReference type="OrthoDB" id="6410793at2759"/>
<dbReference type="InterPro" id="IPR052752">
    <property type="entry name" value="NACHT-WD_repeat"/>
</dbReference>
<dbReference type="PANTHER" id="PTHR19871">
    <property type="entry name" value="BETA TRANSDUCIN-RELATED PROTEIN"/>
    <property type="match status" value="1"/>
</dbReference>
<dbReference type="AlphaFoldDB" id="A0A8X6L8H8"/>
<comment type="caution">
    <text evidence="1">The sequence shown here is derived from an EMBL/GenBank/DDBJ whole genome shotgun (WGS) entry which is preliminary data.</text>
</comment>
<proteinExistence type="predicted"/>